<protein>
    <submittedName>
        <fullName evidence="2">Uncharacterized protein</fullName>
    </submittedName>
</protein>
<evidence type="ECO:0000313" key="2">
    <source>
        <dbReference type="EMBL" id="KAH7041225.1"/>
    </source>
</evidence>
<keyword evidence="3" id="KW-1185">Reference proteome</keyword>
<comment type="caution">
    <text evidence="2">The sequence shown here is derived from an EMBL/GenBank/DDBJ whole genome shotgun (WGS) entry which is preliminary data.</text>
</comment>
<dbReference type="AlphaFoldDB" id="A0A9P8YJ55"/>
<evidence type="ECO:0000313" key="3">
    <source>
        <dbReference type="Proteomes" id="UP000756346"/>
    </source>
</evidence>
<organism evidence="2 3">
    <name type="scientific">Microdochium trichocladiopsis</name>
    <dbReference type="NCBI Taxonomy" id="1682393"/>
    <lineage>
        <taxon>Eukaryota</taxon>
        <taxon>Fungi</taxon>
        <taxon>Dikarya</taxon>
        <taxon>Ascomycota</taxon>
        <taxon>Pezizomycotina</taxon>
        <taxon>Sordariomycetes</taxon>
        <taxon>Xylariomycetidae</taxon>
        <taxon>Xylariales</taxon>
        <taxon>Microdochiaceae</taxon>
        <taxon>Microdochium</taxon>
    </lineage>
</organism>
<dbReference type="Proteomes" id="UP000756346">
    <property type="component" value="Unassembled WGS sequence"/>
</dbReference>
<evidence type="ECO:0000256" key="1">
    <source>
        <dbReference type="SAM" id="MobiDB-lite"/>
    </source>
</evidence>
<reference evidence="2" key="1">
    <citation type="journal article" date="2021" name="Nat. Commun.">
        <title>Genetic determinants of endophytism in the Arabidopsis root mycobiome.</title>
        <authorList>
            <person name="Mesny F."/>
            <person name="Miyauchi S."/>
            <person name="Thiergart T."/>
            <person name="Pickel B."/>
            <person name="Atanasova L."/>
            <person name="Karlsson M."/>
            <person name="Huettel B."/>
            <person name="Barry K.W."/>
            <person name="Haridas S."/>
            <person name="Chen C."/>
            <person name="Bauer D."/>
            <person name="Andreopoulos W."/>
            <person name="Pangilinan J."/>
            <person name="LaButti K."/>
            <person name="Riley R."/>
            <person name="Lipzen A."/>
            <person name="Clum A."/>
            <person name="Drula E."/>
            <person name="Henrissat B."/>
            <person name="Kohler A."/>
            <person name="Grigoriev I.V."/>
            <person name="Martin F.M."/>
            <person name="Hacquard S."/>
        </authorList>
    </citation>
    <scope>NUCLEOTIDE SEQUENCE</scope>
    <source>
        <strain evidence="2">MPI-CAGE-CH-0230</strain>
    </source>
</reference>
<dbReference type="EMBL" id="JAGTJQ010000001">
    <property type="protein sequence ID" value="KAH7041225.1"/>
    <property type="molecule type" value="Genomic_DNA"/>
</dbReference>
<feature type="compositionally biased region" description="Acidic residues" evidence="1">
    <location>
        <begin position="184"/>
        <end position="202"/>
    </location>
</feature>
<dbReference type="RefSeq" id="XP_046019280.1">
    <property type="nucleotide sequence ID" value="XM_046157963.1"/>
</dbReference>
<accession>A0A9P8YJ55</accession>
<feature type="compositionally biased region" description="Basic and acidic residues" evidence="1">
    <location>
        <begin position="222"/>
        <end position="237"/>
    </location>
</feature>
<dbReference type="GeneID" id="70187509"/>
<proteinExistence type="predicted"/>
<feature type="region of interest" description="Disordered" evidence="1">
    <location>
        <begin position="177"/>
        <end position="237"/>
    </location>
</feature>
<dbReference type="OrthoDB" id="4424523at2759"/>
<sequence>MSAPENRPLALENQACLEALQAEGQVIGRHGERMRDAKFWTIGLVVYRCDYSDDALWERYLANLRKEADEWFKRHKQDRTTALYYKWTIFEDREALHGASKLLVRDKHAAWRDEMSVERDGPGADRLYAKAMPRFTFALHVGRDSLDTLVAYEVATWQNLVPNPLWVTVALVHVPFTSWPPTNDSDEEYEEDMDNTEDEDDPDRPGSGLAVDPRLRSVQRPTDNESGRMSREEQKSA</sequence>
<name>A0A9P8YJ55_9PEZI</name>
<gene>
    <name evidence="2" type="ORF">B0I36DRAFT_358413</name>
</gene>